<proteinExistence type="predicted"/>
<evidence type="ECO:0000313" key="6">
    <source>
        <dbReference type="EMBL" id="AMP99003.1"/>
    </source>
</evidence>
<name>A0A127VCB3_9SPHI</name>
<dbReference type="PATRIC" id="fig|188932.3.peg.2202"/>
<keyword evidence="2" id="KW-0479">Metal-binding</keyword>
<evidence type="ECO:0000256" key="4">
    <source>
        <dbReference type="ARBA" id="ARBA00022833"/>
    </source>
</evidence>
<dbReference type="InterPro" id="IPR036866">
    <property type="entry name" value="RibonucZ/Hydroxyglut_hydro"/>
</dbReference>
<dbReference type="SMART" id="SM00849">
    <property type="entry name" value="Lactamase_B"/>
    <property type="match status" value="1"/>
</dbReference>
<evidence type="ECO:0000256" key="2">
    <source>
        <dbReference type="ARBA" id="ARBA00022723"/>
    </source>
</evidence>
<dbReference type="OrthoDB" id="9802248at2"/>
<dbReference type="GO" id="GO:0016787">
    <property type="term" value="F:hydrolase activity"/>
    <property type="evidence" value="ECO:0007669"/>
    <property type="project" value="UniProtKB-KW"/>
</dbReference>
<keyword evidence="3 6" id="KW-0378">Hydrolase</keyword>
<dbReference type="Pfam" id="PF00753">
    <property type="entry name" value="Lactamase_B"/>
    <property type="match status" value="1"/>
</dbReference>
<dbReference type="SUPFAM" id="SSF56281">
    <property type="entry name" value="Metallo-hydrolase/oxidoreductase"/>
    <property type="match status" value="1"/>
</dbReference>
<dbReference type="AlphaFoldDB" id="A0A127VCB3"/>
<dbReference type="EMBL" id="CP014504">
    <property type="protein sequence ID" value="AMP99003.1"/>
    <property type="molecule type" value="Genomic_DNA"/>
</dbReference>
<dbReference type="Gene3D" id="3.60.15.10">
    <property type="entry name" value="Ribonuclease Z/Hydroxyacylglutathione hydrolase-like"/>
    <property type="match status" value="1"/>
</dbReference>
<keyword evidence="4" id="KW-0862">Zinc</keyword>
<gene>
    <name evidence="6" type="ORF">AY601_2102</name>
</gene>
<evidence type="ECO:0000259" key="5">
    <source>
        <dbReference type="SMART" id="SM00849"/>
    </source>
</evidence>
<dbReference type="KEGG" id="pcm:AY601_2102"/>
<dbReference type="InterPro" id="IPR051453">
    <property type="entry name" value="MBL_Glyoxalase_II"/>
</dbReference>
<dbReference type="PANTHER" id="PTHR46233:SF3">
    <property type="entry name" value="HYDROXYACYLGLUTATHIONE HYDROLASE GLOC"/>
    <property type="match status" value="1"/>
</dbReference>
<keyword evidence="7" id="KW-1185">Reference proteome</keyword>
<evidence type="ECO:0000313" key="7">
    <source>
        <dbReference type="Proteomes" id="UP000071561"/>
    </source>
</evidence>
<accession>A0A127VCB3</accession>
<evidence type="ECO:0000256" key="1">
    <source>
        <dbReference type="ARBA" id="ARBA00001947"/>
    </source>
</evidence>
<evidence type="ECO:0000256" key="3">
    <source>
        <dbReference type="ARBA" id="ARBA00022801"/>
    </source>
</evidence>
<comment type="cofactor">
    <cofactor evidence="1">
        <name>Zn(2+)</name>
        <dbReference type="ChEBI" id="CHEBI:29105"/>
    </cofactor>
</comment>
<dbReference type="InterPro" id="IPR001279">
    <property type="entry name" value="Metallo-B-lactamas"/>
</dbReference>
<dbReference type="GO" id="GO:0046872">
    <property type="term" value="F:metal ion binding"/>
    <property type="evidence" value="ECO:0007669"/>
    <property type="project" value="UniProtKB-KW"/>
</dbReference>
<sequence>MEVKLFRVAEGKMKNQCYLIHEGKTGVLVDPAWDYQVINDFLSAHQIVLKGVLLTHAHKDHVNLASTFAVRHEVPVYMSATEIRDYNFSCPNLQPVYHLEELVIANLTIIPVVTPGHTSGSTCYQIGLHCFTGDTVFIEGVGECGIDDVDTLYNSVQFFKNYFPGNTMIWPGHSFGITSGKELDFLMSNNLYFMIDEKHMFADFRMRKNRPDPLAFK</sequence>
<feature type="domain" description="Metallo-beta-lactamase" evidence="5">
    <location>
        <begin position="14"/>
        <end position="173"/>
    </location>
</feature>
<dbReference type="PANTHER" id="PTHR46233">
    <property type="entry name" value="HYDROXYACYLGLUTATHIONE HYDROLASE GLOC"/>
    <property type="match status" value="1"/>
</dbReference>
<dbReference type="RefSeq" id="WP_068400281.1">
    <property type="nucleotide sequence ID" value="NZ_CP014504.1"/>
</dbReference>
<dbReference type="Proteomes" id="UP000071561">
    <property type="component" value="Chromosome"/>
</dbReference>
<reference evidence="6 7" key="1">
    <citation type="submission" date="2016-03" db="EMBL/GenBank/DDBJ databases">
        <title>Complete genome sequence of Pedobacter cryoconitis PAMC 27485.</title>
        <authorList>
            <person name="Lee J."/>
            <person name="Kim O.-S."/>
        </authorList>
    </citation>
    <scope>NUCLEOTIDE SEQUENCE [LARGE SCALE GENOMIC DNA]</scope>
    <source>
        <strain evidence="6 7">PAMC 27485</strain>
    </source>
</reference>
<organism evidence="6 7">
    <name type="scientific">Pedobacter cryoconitis</name>
    <dbReference type="NCBI Taxonomy" id="188932"/>
    <lineage>
        <taxon>Bacteria</taxon>
        <taxon>Pseudomonadati</taxon>
        <taxon>Bacteroidota</taxon>
        <taxon>Sphingobacteriia</taxon>
        <taxon>Sphingobacteriales</taxon>
        <taxon>Sphingobacteriaceae</taxon>
        <taxon>Pedobacter</taxon>
    </lineage>
</organism>
<protein>
    <submittedName>
        <fullName evidence="6">MBL fold metallo-hydrolase</fullName>
    </submittedName>
</protein>